<sequence>MELGGFFRGFAKYNKKILKKLIIFGILVLYFAFLVMYNYLRIIFSYSVEGSWLFGFVSASVSTLVLVLVSDLIWFVLKKKVKIRKDLRIIFFVTSTLILSGGVNFGILVATTWGEFKYSNTYFFKPSSPSPVEKVSINGDIGSIIINYNTTPTDHYVKLDLYVKIRGGFIEGKSFTDFFEPIRYNSAPEVNSFSEVEFELDKFPISSLFLLSQSITIDVTLRTDVIYDIDILSSTGSVSLNIPDNIVINNSILKTATGSISLLADKNVTFNGNVQMSTSSGSIALFAKNTNFTQGLTASTSTGLLTLNFTKCIVGNDIGGVVSTGNITLRSYNMEYSQNSTWTFETSTGSIDAEIYQFVDMGANVSGSLLVSTGSIDVIYKDNQAINGASFLGTWSTGSYIRTSSGGGFSATNSNPFFSLDYTTAISIYTLNLTITTGNIEIDGTSS</sequence>
<name>A0A0F9K8N9_9ZZZZ</name>
<gene>
    <name evidence="2" type="ORF">LCGC14_1361520</name>
</gene>
<keyword evidence="1" id="KW-0472">Membrane</keyword>
<organism evidence="2">
    <name type="scientific">marine sediment metagenome</name>
    <dbReference type="NCBI Taxonomy" id="412755"/>
    <lineage>
        <taxon>unclassified sequences</taxon>
        <taxon>metagenomes</taxon>
        <taxon>ecological metagenomes</taxon>
    </lineage>
</organism>
<comment type="caution">
    <text evidence="2">The sequence shown here is derived from an EMBL/GenBank/DDBJ whole genome shotgun (WGS) entry which is preliminary data.</text>
</comment>
<feature type="transmembrane region" description="Helical" evidence="1">
    <location>
        <begin position="52"/>
        <end position="77"/>
    </location>
</feature>
<dbReference type="EMBL" id="LAZR01008514">
    <property type="protein sequence ID" value="KKM78283.1"/>
    <property type="molecule type" value="Genomic_DNA"/>
</dbReference>
<evidence type="ECO:0000256" key="1">
    <source>
        <dbReference type="SAM" id="Phobius"/>
    </source>
</evidence>
<feature type="transmembrane region" description="Helical" evidence="1">
    <location>
        <begin position="89"/>
        <end position="113"/>
    </location>
</feature>
<reference evidence="2" key="1">
    <citation type="journal article" date="2015" name="Nature">
        <title>Complex archaea that bridge the gap between prokaryotes and eukaryotes.</title>
        <authorList>
            <person name="Spang A."/>
            <person name="Saw J.H."/>
            <person name="Jorgensen S.L."/>
            <person name="Zaremba-Niedzwiedzka K."/>
            <person name="Martijn J."/>
            <person name="Lind A.E."/>
            <person name="van Eijk R."/>
            <person name="Schleper C."/>
            <person name="Guy L."/>
            <person name="Ettema T.J."/>
        </authorList>
    </citation>
    <scope>NUCLEOTIDE SEQUENCE</scope>
</reference>
<feature type="transmembrane region" description="Helical" evidence="1">
    <location>
        <begin position="21"/>
        <end position="40"/>
    </location>
</feature>
<proteinExistence type="predicted"/>
<dbReference type="AlphaFoldDB" id="A0A0F9K8N9"/>
<keyword evidence="1" id="KW-1133">Transmembrane helix</keyword>
<keyword evidence="1" id="KW-0812">Transmembrane</keyword>
<evidence type="ECO:0000313" key="2">
    <source>
        <dbReference type="EMBL" id="KKM78283.1"/>
    </source>
</evidence>
<evidence type="ECO:0008006" key="3">
    <source>
        <dbReference type="Google" id="ProtNLM"/>
    </source>
</evidence>
<protein>
    <recommendedName>
        <fullName evidence="3">Adhesin domain-containing protein</fullName>
    </recommendedName>
</protein>
<accession>A0A0F9K8N9</accession>